<dbReference type="PANTHER" id="PTHR18964">
    <property type="entry name" value="ROK (REPRESSOR, ORF, KINASE) FAMILY"/>
    <property type="match status" value="1"/>
</dbReference>
<dbReference type="InterPro" id="IPR000600">
    <property type="entry name" value="ROK"/>
</dbReference>
<dbReference type="InterPro" id="IPR049874">
    <property type="entry name" value="ROK_cs"/>
</dbReference>
<dbReference type="Proteomes" id="UP000708576">
    <property type="component" value="Unassembled WGS sequence"/>
</dbReference>
<comment type="caution">
    <text evidence="2">The sequence shown here is derived from an EMBL/GenBank/DDBJ whole genome shotgun (WGS) entry which is preliminary data.</text>
</comment>
<proteinExistence type="inferred from homology"/>
<evidence type="ECO:0000313" key="3">
    <source>
        <dbReference type="Proteomes" id="UP000708576"/>
    </source>
</evidence>
<dbReference type="PANTHER" id="PTHR18964:SF149">
    <property type="entry name" value="BIFUNCTIONAL UDP-N-ACETYLGLUCOSAMINE 2-EPIMERASE_N-ACETYLMANNOSAMINE KINASE"/>
    <property type="match status" value="1"/>
</dbReference>
<dbReference type="SUPFAM" id="SSF53067">
    <property type="entry name" value="Actin-like ATPase domain"/>
    <property type="match status" value="1"/>
</dbReference>
<dbReference type="Gene3D" id="3.30.420.40">
    <property type="match status" value="2"/>
</dbReference>
<dbReference type="InterPro" id="IPR043129">
    <property type="entry name" value="ATPase_NBD"/>
</dbReference>
<dbReference type="RefSeq" id="WP_212212115.1">
    <property type="nucleotide sequence ID" value="NZ_JAGUCO010000001.1"/>
</dbReference>
<dbReference type="Pfam" id="PF00480">
    <property type="entry name" value="ROK"/>
    <property type="match status" value="1"/>
</dbReference>
<reference evidence="2 3" key="1">
    <citation type="journal article" date="2015" name="Int. J. Syst. Evol. Microbiol.">
        <title>Carboxylicivirga linearis sp. nov., isolated from a sea cucumber culture pond.</title>
        <authorList>
            <person name="Wang F.Q."/>
            <person name="Zhou Y.X."/>
            <person name="Lin X.Z."/>
            <person name="Chen G.J."/>
            <person name="Du Z.J."/>
        </authorList>
    </citation>
    <scope>NUCLEOTIDE SEQUENCE [LARGE SCALE GENOMIC DNA]</scope>
    <source>
        <strain evidence="2 3">FB218</strain>
    </source>
</reference>
<evidence type="ECO:0000256" key="1">
    <source>
        <dbReference type="ARBA" id="ARBA00006479"/>
    </source>
</evidence>
<evidence type="ECO:0000313" key="2">
    <source>
        <dbReference type="EMBL" id="MBS2096743.1"/>
    </source>
</evidence>
<comment type="similarity">
    <text evidence="1">Belongs to the ROK (NagC/XylR) family.</text>
</comment>
<organism evidence="2 3">
    <name type="scientific">Carboxylicivirga linearis</name>
    <dbReference type="NCBI Taxonomy" id="1628157"/>
    <lineage>
        <taxon>Bacteria</taxon>
        <taxon>Pseudomonadati</taxon>
        <taxon>Bacteroidota</taxon>
        <taxon>Bacteroidia</taxon>
        <taxon>Marinilabiliales</taxon>
        <taxon>Marinilabiliaceae</taxon>
        <taxon>Carboxylicivirga</taxon>
    </lineage>
</organism>
<name>A0ABS5JPG8_9BACT</name>
<dbReference type="PROSITE" id="PS01125">
    <property type="entry name" value="ROK"/>
    <property type="match status" value="1"/>
</dbReference>
<sequence>MKKEVAIGIDIGGTNTVIGIVDRAGNILAETTTPTLTNTDIREYLDSLTVKINEIVFQQNNTIEVKGIGIGAPSSNYFTGEIIGATNLGWGERVPLVELMREYYDYPVIVLTNDANSAAVGEKMYGGAQGMKDFIMLTLGTGVGSGIVVNDQLVLGHDGFAGELGHVITQPDGRECGCGRKGCLETYASATGICRTVSEIMATTNTKSELRNVAAESFTSRMIYDAAVKGDELALKAFALTGKMLGKAISDFVAFSSPEAVFLFGGLALAGDFIFTPTKEAMEENMCFLYSEKVKLLPSELDGAKIAILGASAVVWQEMKN</sequence>
<dbReference type="EMBL" id="JAGUCO010000001">
    <property type="protein sequence ID" value="MBS2096743.1"/>
    <property type="molecule type" value="Genomic_DNA"/>
</dbReference>
<gene>
    <name evidence="2" type="ORF">KEM10_00550</name>
</gene>
<protein>
    <submittedName>
        <fullName evidence="2">ROK family protein</fullName>
    </submittedName>
</protein>
<keyword evidence="3" id="KW-1185">Reference proteome</keyword>
<accession>A0ABS5JPG8</accession>